<dbReference type="AlphaFoldDB" id="A0A7R9ETX1"/>
<name>A0A7R9ETX1_9NEOP</name>
<organism evidence="1">
    <name type="scientific">Timema bartmani</name>
    <dbReference type="NCBI Taxonomy" id="61472"/>
    <lineage>
        <taxon>Eukaryota</taxon>
        <taxon>Metazoa</taxon>
        <taxon>Ecdysozoa</taxon>
        <taxon>Arthropoda</taxon>
        <taxon>Hexapoda</taxon>
        <taxon>Insecta</taxon>
        <taxon>Pterygota</taxon>
        <taxon>Neoptera</taxon>
        <taxon>Polyneoptera</taxon>
        <taxon>Phasmatodea</taxon>
        <taxon>Timematodea</taxon>
        <taxon>Timematoidea</taxon>
        <taxon>Timematidae</taxon>
        <taxon>Timema</taxon>
    </lineage>
</organism>
<evidence type="ECO:0000313" key="1">
    <source>
        <dbReference type="EMBL" id="CAD7440981.1"/>
    </source>
</evidence>
<dbReference type="EMBL" id="OD565151">
    <property type="protein sequence ID" value="CAD7440981.1"/>
    <property type="molecule type" value="Genomic_DNA"/>
</dbReference>
<gene>
    <name evidence="1" type="ORF">TBIB3V08_LOCUS3460</name>
</gene>
<proteinExistence type="predicted"/>
<protein>
    <submittedName>
        <fullName evidence="1">Uncharacterized protein</fullName>
    </submittedName>
</protein>
<sequence>MKCVFGEYTENKHFPVQSEELKISRKDSWQLALSFPLPTAGWTDGWSVPSFAWGESSKPIRKSHPQYTRPGSNPNLTVLGNLFYRESCAFLEQAAAEVGHLHVLTSYNARNCTHPMVEVAMVDRKVLLEDQDIVLTPMVEVAMVGGRVPLVLLGGRPARSAVLSGNKLSDWKYWHPQRTSRPLLETDESLDAPSPPALSVLPRACFIRSLPSSSVSLVPTDCTAARGRRQTALSLDTTTAPLLYEHSRRTPTVIFIHPFNRKAVTLFHGTALTMSSATPRCPRPVCPSVSMDSPRAHDLCAPPRKSKFGVGRWAGSKDDSLHPHWLSLENRNKITVMARELTRTCCLEREGETFCIQFDTRAFAAKHERTARGRLNCNVNISWIAPVVDQIGTVALEPREQGALPPGISLPLLDTLQITWVARSSGGKEHVFHGSNDHNGGGKAAASSQRSIHLIRVHEVSSHFQMRCQVQN</sequence>
<reference evidence="1" key="1">
    <citation type="submission" date="2020-11" db="EMBL/GenBank/DDBJ databases">
        <authorList>
            <person name="Tran Van P."/>
        </authorList>
    </citation>
    <scope>NUCLEOTIDE SEQUENCE</scope>
</reference>
<accession>A0A7R9ETX1</accession>